<gene>
    <name evidence="10" type="ORF">ACHAXA_002915</name>
</gene>
<dbReference type="AlphaFoldDB" id="A0ABD3SGE5"/>
<keyword evidence="4" id="KW-0560">Oxidoreductase</keyword>
<feature type="compositionally biased region" description="Gly residues" evidence="7">
    <location>
        <begin position="231"/>
        <end position="241"/>
    </location>
</feature>
<keyword evidence="6" id="KW-0676">Redox-active center</keyword>
<feature type="chain" id="PRO_5044840897" description="Thioredoxin domain-containing protein" evidence="8">
    <location>
        <begin position="30"/>
        <end position="684"/>
    </location>
</feature>
<keyword evidence="8" id="KW-0732">Signal</keyword>
<evidence type="ECO:0000256" key="5">
    <source>
        <dbReference type="ARBA" id="ARBA00023157"/>
    </source>
</evidence>
<dbReference type="InterPro" id="IPR023753">
    <property type="entry name" value="FAD/NAD-binding_dom"/>
</dbReference>
<feature type="region of interest" description="Disordered" evidence="7">
    <location>
        <begin position="285"/>
        <end position="312"/>
    </location>
</feature>
<keyword evidence="2" id="KW-0285">Flavoprotein</keyword>
<dbReference type="InterPro" id="IPR036188">
    <property type="entry name" value="FAD/NAD-bd_sf"/>
</dbReference>
<feature type="domain" description="Thioredoxin" evidence="9">
    <location>
        <begin position="15"/>
        <end position="145"/>
    </location>
</feature>
<name>A0ABD3SGE5_9STRA</name>
<keyword evidence="5" id="KW-1015">Disulfide bond</keyword>
<dbReference type="SUPFAM" id="SSF52833">
    <property type="entry name" value="Thioredoxin-like"/>
    <property type="match status" value="1"/>
</dbReference>
<organism evidence="10 11">
    <name type="scientific">Cyclostephanos tholiformis</name>
    <dbReference type="NCBI Taxonomy" id="382380"/>
    <lineage>
        <taxon>Eukaryota</taxon>
        <taxon>Sar</taxon>
        <taxon>Stramenopiles</taxon>
        <taxon>Ochrophyta</taxon>
        <taxon>Bacillariophyta</taxon>
        <taxon>Coscinodiscophyceae</taxon>
        <taxon>Thalassiosirophycidae</taxon>
        <taxon>Stephanodiscales</taxon>
        <taxon>Stephanodiscaceae</taxon>
        <taxon>Cyclostephanos</taxon>
    </lineage>
</organism>
<dbReference type="PROSITE" id="PS51352">
    <property type="entry name" value="THIOREDOXIN_2"/>
    <property type="match status" value="1"/>
</dbReference>
<comment type="similarity">
    <text evidence="1">Belongs to the class-II pyridine nucleotide-disulfide oxidoreductase family.</text>
</comment>
<feature type="compositionally biased region" description="Basic and acidic residues" evidence="7">
    <location>
        <begin position="214"/>
        <end position="228"/>
    </location>
</feature>
<evidence type="ECO:0000259" key="9">
    <source>
        <dbReference type="PROSITE" id="PS51352"/>
    </source>
</evidence>
<dbReference type="SUPFAM" id="SSF51905">
    <property type="entry name" value="FAD/NAD(P)-binding domain"/>
    <property type="match status" value="1"/>
</dbReference>
<dbReference type="PRINTS" id="PR00368">
    <property type="entry name" value="FADPNR"/>
</dbReference>
<dbReference type="Pfam" id="PF00085">
    <property type="entry name" value="Thioredoxin"/>
    <property type="match status" value="1"/>
</dbReference>
<dbReference type="Gene3D" id="3.50.50.60">
    <property type="entry name" value="FAD/NAD(P)-binding domain"/>
    <property type="match status" value="2"/>
</dbReference>
<evidence type="ECO:0000313" key="10">
    <source>
        <dbReference type="EMBL" id="KAL3823574.1"/>
    </source>
</evidence>
<keyword evidence="3" id="KW-0274">FAD</keyword>
<feature type="signal peptide" evidence="8">
    <location>
        <begin position="1"/>
        <end position="29"/>
    </location>
</feature>
<keyword evidence="11" id="KW-1185">Reference proteome</keyword>
<dbReference type="EMBL" id="JALLPB020000034">
    <property type="protein sequence ID" value="KAL3823574.1"/>
    <property type="molecule type" value="Genomic_DNA"/>
</dbReference>
<dbReference type="PROSITE" id="PS00194">
    <property type="entry name" value="THIOREDOXIN_1"/>
    <property type="match status" value="1"/>
</dbReference>
<dbReference type="Proteomes" id="UP001530377">
    <property type="component" value="Unassembled WGS sequence"/>
</dbReference>
<dbReference type="InterPro" id="IPR050097">
    <property type="entry name" value="Ferredoxin-NADP_redctase_2"/>
</dbReference>
<evidence type="ECO:0000256" key="1">
    <source>
        <dbReference type="ARBA" id="ARBA00009333"/>
    </source>
</evidence>
<dbReference type="Pfam" id="PF07992">
    <property type="entry name" value="Pyr_redox_2"/>
    <property type="match status" value="1"/>
</dbReference>
<dbReference type="InterPro" id="IPR036249">
    <property type="entry name" value="Thioredoxin-like_sf"/>
</dbReference>
<comment type="caution">
    <text evidence="10">The sequence shown here is derived from an EMBL/GenBank/DDBJ whole genome shotgun (WGS) entry which is preliminary data.</text>
</comment>
<evidence type="ECO:0000256" key="6">
    <source>
        <dbReference type="ARBA" id="ARBA00023284"/>
    </source>
</evidence>
<reference evidence="10 11" key="1">
    <citation type="submission" date="2024-10" db="EMBL/GenBank/DDBJ databases">
        <title>Updated reference genomes for cyclostephanoid diatoms.</title>
        <authorList>
            <person name="Roberts W.R."/>
            <person name="Alverson A.J."/>
        </authorList>
    </citation>
    <scope>NUCLEOTIDE SEQUENCE [LARGE SCALE GENOMIC DNA]</scope>
    <source>
        <strain evidence="10 11">AJA228-03</strain>
    </source>
</reference>
<evidence type="ECO:0000256" key="3">
    <source>
        <dbReference type="ARBA" id="ARBA00022827"/>
    </source>
</evidence>
<evidence type="ECO:0000313" key="11">
    <source>
        <dbReference type="Proteomes" id="UP001530377"/>
    </source>
</evidence>
<feature type="compositionally biased region" description="Acidic residues" evidence="7">
    <location>
        <begin position="285"/>
        <end position="297"/>
    </location>
</feature>
<evidence type="ECO:0000256" key="2">
    <source>
        <dbReference type="ARBA" id="ARBA00022630"/>
    </source>
</evidence>
<dbReference type="Gene3D" id="3.40.30.10">
    <property type="entry name" value="Glutaredoxin"/>
    <property type="match status" value="1"/>
</dbReference>
<feature type="region of interest" description="Disordered" evidence="7">
    <location>
        <begin position="214"/>
        <end position="264"/>
    </location>
</feature>
<dbReference type="PANTHER" id="PTHR48105">
    <property type="entry name" value="THIOREDOXIN REDUCTASE 1-RELATED-RELATED"/>
    <property type="match status" value="1"/>
</dbReference>
<dbReference type="PRINTS" id="PR00469">
    <property type="entry name" value="PNDRDTASEII"/>
</dbReference>
<evidence type="ECO:0000256" key="8">
    <source>
        <dbReference type="SAM" id="SignalP"/>
    </source>
</evidence>
<dbReference type="PROSITE" id="PS00573">
    <property type="entry name" value="PYRIDINE_REDOX_2"/>
    <property type="match status" value="1"/>
</dbReference>
<dbReference type="CDD" id="cd02947">
    <property type="entry name" value="TRX_family"/>
    <property type="match status" value="1"/>
</dbReference>
<evidence type="ECO:0000256" key="7">
    <source>
        <dbReference type="SAM" id="MobiDB-lite"/>
    </source>
</evidence>
<dbReference type="GO" id="GO:0097237">
    <property type="term" value="P:cellular response to toxic substance"/>
    <property type="evidence" value="ECO:0007669"/>
    <property type="project" value="UniProtKB-ARBA"/>
</dbReference>
<dbReference type="InterPro" id="IPR017937">
    <property type="entry name" value="Thioredoxin_CS"/>
</dbReference>
<proteinExistence type="inferred from homology"/>
<dbReference type="GO" id="GO:0016668">
    <property type="term" value="F:oxidoreductase activity, acting on a sulfur group of donors, NAD(P) as acceptor"/>
    <property type="evidence" value="ECO:0007669"/>
    <property type="project" value="UniProtKB-ARBA"/>
</dbReference>
<accession>A0ABD3SGE5</accession>
<protein>
    <recommendedName>
        <fullName evidence="9">Thioredoxin domain-containing protein</fullName>
    </recommendedName>
</protein>
<dbReference type="InterPro" id="IPR008255">
    <property type="entry name" value="Pyr_nucl-diS_OxRdtase_2_AS"/>
</dbReference>
<dbReference type="InterPro" id="IPR013766">
    <property type="entry name" value="Thioredoxin_domain"/>
</dbReference>
<feature type="compositionally biased region" description="Polar residues" evidence="7">
    <location>
        <begin position="248"/>
        <end position="257"/>
    </location>
</feature>
<evidence type="ECO:0000256" key="4">
    <source>
        <dbReference type="ARBA" id="ARBA00023002"/>
    </source>
</evidence>
<sequence length="684" mass="73753">MMHLSTSVSIRLSKLLIAVIAVAMTLVSARPVVRQIRSTHEFDRLMKKHATQTGLPVVVDFYSDGCGPCRMIAPIFKKLAKEMEGKAVFVKVDTNAMHELSSRYSVRSLPTFKFFLGGKKVHEFSGAGEGQLRQFTQQIIQKAEHDNVLISKETLIEYYALKDPSKSAEDVVKVYQKCVDQVKDANPEKLCVGGVAANLARSLKKKYGDYPEVQKRFVPEETEEKKSSDGASGGGADGGSAGRDTRQQRQNKSSNGKPDQPNLHLATKEQLMAALEKIIDAERDAEEENAEDDGEDAESAHSWSPSQFPERVTIIGSGPAGLSAAIYAGRAGLRPVVVAPPMGGQLQGKGVDVENYPGLFNVTGPAVVAMMRAQAVEFGAVFEAETVVGIDIDKRPFRVRTNSSTIDTHAIIVATGAESNWLNVPGEYELRGGGVSSCATCDGHMYRGKHVLVVGGGDAAMEDALVLARTSESVTLIHRRDSFRASKILAQRVIEHPSINIRWNTVLVEVLGKVSDAEAAHDGEEVDLDTPVKKVVSGALLKDVYTDEITRVDAHAVFVAIGHTPSTSFLEGLVEFNPNHPGYVLTRESSTRTSVPGIFACGDVSDSIYRQAITSAGSGAAAALDAERWLSEEGLGNEEAEFEAELLADLIADGGERRSGDEYNVYDDAGGRMTGMKESIAAEL</sequence>